<keyword evidence="7" id="KW-1185">Reference proteome</keyword>
<dbReference type="AlphaFoldDB" id="A0A7Y9RXV0"/>
<dbReference type="PANTHER" id="PTHR36510">
    <property type="entry name" value="GLUTAMATE--CYSTEINE LIGASE 2-RELATED"/>
    <property type="match status" value="1"/>
</dbReference>
<comment type="caution">
    <text evidence="6">The sequence shown here is derived from an EMBL/GenBank/DDBJ whole genome shotgun (WGS) entry which is preliminary data.</text>
</comment>
<evidence type="ECO:0000256" key="3">
    <source>
        <dbReference type="ARBA" id="ARBA00022840"/>
    </source>
</evidence>
<dbReference type="NCBIfam" id="NF010041">
    <property type="entry name" value="PRK13517.1-1"/>
    <property type="match status" value="1"/>
</dbReference>
<dbReference type="SUPFAM" id="SSF55931">
    <property type="entry name" value="Glutamine synthetase/guanido kinase"/>
    <property type="match status" value="1"/>
</dbReference>
<keyword evidence="3 5" id="KW-0067">ATP-binding</keyword>
<dbReference type="NCBIfam" id="TIGR02050">
    <property type="entry name" value="gshA_cyan_rel"/>
    <property type="match status" value="1"/>
</dbReference>
<dbReference type="GO" id="GO:0004357">
    <property type="term" value="F:glutamate-cysteine ligase activity"/>
    <property type="evidence" value="ECO:0007669"/>
    <property type="project" value="UniProtKB-EC"/>
</dbReference>
<dbReference type="Gene3D" id="3.30.590.20">
    <property type="match status" value="1"/>
</dbReference>
<keyword evidence="2 5" id="KW-0547">Nucleotide-binding</keyword>
<protein>
    <recommendedName>
        <fullName evidence="5">Putative glutamate--cysteine ligase 2</fullName>
        <ecNumber evidence="5">6.3.2.2</ecNumber>
    </recommendedName>
    <alternativeName>
        <fullName evidence="5">Gamma-glutamylcysteine synthetase 2</fullName>
        <shortName evidence="5">GCS 2</shortName>
        <shortName evidence="5">Gamma-GCS 2</shortName>
    </alternativeName>
</protein>
<dbReference type="GO" id="GO:0005524">
    <property type="term" value="F:ATP binding"/>
    <property type="evidence" value="ECO:0007669"/>
    <property type="project" value="UniProtKB-KW"/>
</dbReference>
<proteinExistence type="inferred from homology"/>
<accession>A0A7Y9RXV0</accession>
<evidence type="ECO:0000256" key="1">
    <source>
        <dbReference type="ARBA" id="ARBA00022598"/>
    </source>
</evidence>
<dbReference type="InterPro" id="IPR050141">
    <property type="entry name" value="GCL_type2/YbdK_subfam"/>
</dbReference>
<evidence type="ECO:0000256" key="5">
    <source>
        <dbReference type="HAMAP-Rule" id="MF_01609"/>
    </source>
</evidence>
<evidence type="ECO:0000256" key="2">
    <source>
        <dbReference type="ARBA" id="ARBA00022741"/>
    </source>
</evidence>
<dbReference type="EC" id="6.3.2.2" evidence="5"/>
<name>A0A7Y9RXV0_9ACTN</name>
<reference evidence="6 7" key="1">
    <citation type="submission" date="2020-07" db="EMBL/GenBank/DDBJ databases">
        <title>Sequencing the genomes of 1000 actinobacteria strains.</title>
        <authorList>
            <person name="Klenk H.-P."/>
        </authorList>
    </citation>
    <scope>NUCLEOTIDE SEQUENCE [LARGE SCALE GENOMIC DNA]</scope>
    <source>
        <strain evidence="6 7">DSM 24552</strain>
    </source>
</reference>
<dbReference type="InterPro" id="IPR011793">
    <property type="entry name" value="YbdK"/>
</dbReference>
<comment type="catalytic activity">
    <reaction evidence="4 5">
        <text>L-cysteine + L-glutamate + ATP = gamma-L-glutamyl-L-cysteine + ADP + phosphate + H(+)</text>
        <dbReference type="Rhea" id="RHEA:13285"/>
        <dbReference type="ChEBI" id="CHEBI:15378"/>
        <dbReference type="ChEBI" id="CHEBI:29985"/>
        <dbReference type="ChEBI" id="CHEBI:30616"/>
        <dbReference type="ChEBI" id="CHEBI:35235"/>
        <dbReference type="ChEBI" id="CHEBI:43474"/>
        <dbReference type="ChEBI" id="CHEBI:58173"/>
        <dbReference type="ChEBI" id="CHEBI:456216"/>
        <dbReference type="EC" id="6.3.2.2"/>
    </reaction>
</comment>
<organism evidence="6 7">
    <name type="scientific">Nocardioides perillae</name>
    <dbReference type="NCBI Taxonomy" id="1119534"/>
    <lineage>
        <taxon>Bacteria</taxon>
        <taxon>Bacillati</taxon>
        <taxon>Actinomycetota</taxon>
        <taxon>Actinomycetes</taxon>
        <taxon>Propionibacteriales</taxon>
        <taxon>Nocardioidaceae</taxon>
        <taxon>Nocardioides</taxon>
    </lineage>
</organism>
<comment type="similarity">
    <text evidence="5">Belongs to the glutamate--cysteine ligase type 2 family. YbdK subfamily.</text>
</comment>
<evidence type="ECO:0000313" key="6">
    <source>
        <dbReference type="EMBL" id="NYG55925.1"/>
    </source>
</evidence>
<gene>
    <name evidence="6" type="ORF">BJ989_002229</name>
</gene>
<dbReference type="GO" id="GO:0042398">
    <property type="term" value="P:modified amino acid biosynthetic process"/>
    <property type="evidence" value="ECO:0007669"/>
    <property type="project" value="InterPro"/>
</dbReference>
<comment type="function">
    <text evidence="5">ATP-dependent carboxylate-amine ligase which exhibits weak glutamate--cysteine ligase activity.</text>
</comment>
<dbReference type="Pfam" id="PF04107">
    <property type="entry name" value="GCS2"/>
    <property type="match status" value="1"/>
</dbReference>
<dbReference type="InterPro" id="IPR006336">
    <property type="entry name" value="GCS2"/>
</dbReference>
<dbReference type="EMBL" id="JACCAC010000001">
    <property type="protein sequence ID" value="NYG55925.1"/>
    <property type="molecule type" value="Genomic_DNA"/>
</dbReference>
<dbReference type="InterPro" id="IPR014746">
    <property type="entry name" value="Gln_synth/guanido_kin_cat_dom"/>
</dbReference>
<keyword evidence="1 5" id="KW-0436">Ligase</keyword>
<dbReference type="RefSeq" id="WP_343049284.1">
    <property type="nucleotide sequence ID" value="NZ_JACCAC010000001.1"/>
</dbReference>
<dbReference type="PANTHER" id="PTHR36510:SF1">
    <property type="entry name" value="GLUTAMATE--CYSTEINE LIGASE 2-RELATED"/>
    <property type="match status" value="1"/>
</dbReference>
<sequence>MPRTVGIEEELLVVDPATGVAAPRAAQVRTAHAQQRTPGRHDAADELDRELFRHQVETRTEPSTDLAVLREQLLRARRTAADAARAVGLALVATGTAPLPPVRPRVTPDDRYEDMVTTFGEIARGAGTAGMHVHVQVDSDEQGVAVVDRLTTWLPVVLAVSSNSPYAHGRDTGYASWRSQVWAQWPSAGPTERFGSLERYREVERMLLASGAARDAGMLYFDARLSRDHPTVEVRLTDVCTDVDDALLAAALVRGLVQQAALDAGSADPAGGEGGLVLQRAELVRAAQWRAARYGLSERLVDPTTGELAGARDVLGALVARVRDQLEEAGDTDLVREGVERVLAGTGASRQRAAYARGDGRLEAVVADLAERTTSQAA</sequence>
<evidence type="ECO:0000256" key="4">
    <source>
        <dbReference type="ARBA" id="ARBA00048819"/>
    </source>
</evidence>
<dbReference type="HAMAP" id="MF_01609">
    <property type="entry name" value="Glu_cys_ligase_2"/>
    <property type="match status" value="1"/>
</dbReference>
<evidence type="ECO:0000313" key="7">
    <source>
        <dbReference type="Proteomes" id="UP000544110"/>
    </source>
</evidence>
<dbReference type="Proteomes" id="UP000544110">
    <property type="component" value="Unassembled WGS sequence"/>
</dbReference>